<dbReference type="GO" id="GO:0006108">
    <property type="term" value="P:malate metabolic process"/>
    <property type="evidence" value="ECO:0007669"/>
    <property type="project" value="TreeGrafter"/>
</dbReference>
<dbReference type="HAMAP" id="MF_00743">
    <property type="entry name" value="FumaraseC"/>
    <property type="match status" value="1"/>
</dbReference>
<feature type="binding site" evidence="5">
    <location>
        <begin position="96"/>
        <end position="98"/>
    </location>
    <ligand>
        <name>substrate</name>
    </ligand>
</feature>
<accession>A0A2V3WHP2</accession>
<dbReference type="GO" id="GO:0006099">
    <property type="term" value="P:tricarboxylic acid cycle"/>
    <property type="evidence" value="ECO:0007669"/>
    <property type="project" value="UniProtKB-UniRule"/>
</dbReference>
<dbReference type="GO" id="GO:0006106">
    <property type="term" value="P:fumarate metabolic process"/>
    <property type="evidence" value="ECO:0007669"/>
    <property type="project" value="InterPro"/>
</dbReference>
<keyword evidence="5" id="KW-0963">Cytoplasm</keyword>
<comment type="subunit">
    <text evidence="5">Homotetramer.</text>
</comment>
<dbReference type="OrthoDB" id="9802809at2"/>
<dbReference type="GO" id="GO:0008797">
    <property type="term" value="F:aspartate ammonia-lyase activity"/>
    <property type="evidence" value="ECO:0007669"/>
    <property type="project" value="UniProtKB-EC"/>
</dbReference>
<dbReference type="PRINTS" id="PR00149">
    <property type="entry name" value="FUMRATELYASE"/>
</dbReference>
<dbReference type="FunFam" id="1.10.275.10:FF:000001">
    <property type="entry name" value="Fumarate hydratase, mitochondrial"/>
    <property type="match status" value="1"/>
</dbReference>
<comment type="miscellaneous">
    <text evidence="5">There are 2 substrate-binding sites: the catalytic A site, and the non-catalytic B site that may play a role in the transfer of substrate or product between the active site and the solvent. Alternatively, the B site may bind allosteric effectors.</text>
</comment>
<evidence type="ECO:0000313" key="8">
    <source>
        <dbReference type="EMBL" id="PXW93061.1"/>
    </source>
</evidence>
<comment type="subcellular location">
    <subcellularLocation>
        <location evidence="5">Cytoplasm</location>
    </subcellularLocation>
</comment>
<feature type="binding site" description="in site B" evidence="5">
    <location>
        <begin position="120"/>
        <end position="123"/>
    </location>
    <ligand>
        <name>substrate</name>
    </ligand>
</feature>
<dbReference type="InterPro" id="IPR000362">
    <property type="entry name" value="Fumarate_lyase_fam"/>
</dbReference>
<keyword evidence="3 5" id="KW-0816">Tricarboxylic acid cycle</keyword>
<feature type="site" description="Important for catalytic activity" evidence="5">
    <location>
        <position position="322"/>
    </location>
</feature>
<feature type="active site" description="Proton donor/acceptor" evidence="5">
    <location>
        <position position="179"/>
    </location>
</feature>
<evidence type="ECO:0000256" key="3">
    <source>
        <dbReference type="ARBA" id="ARBA00022532"/>
    </source>
</evidence>
<dbReference type="InterPro" id="IPR005677">
    <property type="entry name" value="Fum_hydII"/>
</dbReference>
<dbReference type="Gene3D" id="1.10.40.30">
    <property type="entry name" value="Fumarase/aspartase (C-terminal domain)"/>
    <property type="match status" value="1"/>
</dbReference>
<dbReference type="GO" id="GO:0004333">
    <property type="term" value="F:fumarate hydratase activity"/>
    <property type="evidence" value="ECO:0007669"/>
    <property type="project" value="UniProtKB-UniRule"/>
</dbReference>
<comment type="function">
    <text evidence="5">Involved in the TCA cycle. Catalyzes the stereospecific interconversion of fumarate to L-malate.</text>
</comment>
<sequence>MVRVVKDTFGELEVAEGKYWGAQTERSLKNFPIGEETMPKGLIEAFVMLKRSAARSNLTLGALSKEKADAIVTACDQWLHAPDYQHFPLSVWQTGSGTQTNMNVNEVLSFIGSSDQLSLHPNDDVNRSQSSNDTFPTAMHVATVLAIEEKLTPALKRIKQTLKAKEIEFDGVVKIGRTHLQDATPLKVSQEISGWCAMIEKIEALLKEDVAQLMELAIGGTAVGTGLNAPDGFGETVARELSHYTGQPFKVTDNHFHGLTSHDQLVRFHGTLKALAANMMKIGNDIRFLASGPRAGYGEYTIPANEPGSSIMPGKVNPTQIEALTMVAVQVMGNDTAVGMAASQGHFQLNVFKPVIIYNVMQSIDLLSDAIDSFTIRALSGLAINEAVMQDNVDQSLMLVTALTPAIGYEEAAAVAKQAFQEGKTLKAVVIERGLLDEMTCDGLLDPKKMVE</sequence>
<evidence type="ECO:0000256" key="1">
    <source>
        <dbReference type="ARBA" id="ARBA00001494"/>
    </source>
</evidence>
<feature type="active site" evidence="5">
    <location>
        <position position="309"/>
    </location>
</feature>
<dbReference type="RefSeq" id="WP_110250159.1">
    <property type="nucleotide sequence ID" value="NZ_QJJR01000001.1"/>
</dbReference>
<evidence type="ECO:0000256" key="4">
    <source>
        <dbReference type="ARBA" id="ARBA00023239"/>
    </source>
</evidence>
<comment type="pathway">
    <text evidence="5">Carbohydrate metabolism; tricarboxylic acid cycle; (S)-malate from fumarate: step 1/1.</text>
</comment>
<dbReference type="FunFam" id="1.10.40.30:FF:000002">
    <property type="entry name" value="Fumarate hydratase class II"/>
    <property type="match status" value="1"/>
</dbReference>
<evidence type="ECO:0000259" key="7">
    <source>
        <dbReference type="Pfam" id="PF10415"/>
    </source>
</evidence>
<dbReference type="PANTHER" id="PTHR11444:SF1">
    <property type="entry name" value="FUMARATE HYDRATASE, MITOCHONDRIAL"/>
    <property type="match status" value="1"/>
</dbReference>
<dbReference type="InterPro" id="IPR024083">
    <property type="entry name" value="Fumarase/histidase_N"/>
</dbReference>
<organism evidence="8 9">
    <name type="scientific">Streptohalobacillus salinus</name>
    <dbReference type="NCBI Taxonomy" id="621096"/>
    <lineage>
        <taxon>Bacteria</taxon>
        <taxon>Bacillati</taxon>
        <taxon>Bacillota</taxon>
        <taxon>Bacilli</taxon>
        <taxon>Bacillales</taxon>
        <taxon>Bacillaceae</taxon>
        <taxon>Streptohalobacillus</taxon>
    </lineage>
</organism>
<name>A0A2V3WHP2_9BACI</name>
<dbReference type="InterPro" id="IPR008948">
    <property type="entry name" value="L-Aspartase-like"/>
</dbReference>
<dbReference type="Pfam" id="PF00206">
    <property type="entry name" value="Lyase_1"/>
    <property type="match status" value="1"/>
</dbReference>
<feature type="domain" description="Fumarate lyase N-terminal" evidence="6">
    <location>
        <begin position="10"/>
        <end position="333"/>
    </location>
</feature>
<evidence type="ECO:0000313" key="9">
    <source>
        <dbReference type="Proteomes" id="UP000247922"/>
    </source>
</evidence>
<dbReference type="PANTHER" id="PTHR11444">
    <property type="entry name" value="ASPARTATEAMMONIA/ARGININOSUCCINATE/ADENYLOSUCCINATE LYASE"/>
    <property type="match status" value="1"/>
</dbReference>
<comment type="caution">
    <text evidence="8">The sequence shown here is derived from an EMBL/GenBank/DDBJ whole genome shotgun (WGS) entry which is preliminary data.</text>
</comment>
<feature type="binding site" evidence="5">
    <location>
        <begin position="315"/>
        <end position="317"/>
    </location>
    <ligand>
        <name>substrate</name>
    </ligand>
</feature>
<protein>
    <recommendedName>
        <fullName evidence="5">Fumarate hydratase class II</fullName>
        <shortName evidence="5">Fumarase C</shortName>
        <ecNumber evidence="5">4.2.1.2</ecNumber>
    </recommendedName>
    <alternativeName>
        <fullName evidence="5">Aerobic fumarase</fullName>
    </alternativeName>
    <alternativeName>
        <fullName evidence="5">Iron-independent fumarase</fullName>
    </alternativeName>
</protein>
<dbReference type="Gene3D" id="1.20.200.10">
    <property type="entry name" value="Fumarase/aspartase (Central domain)"/>
    <property type="match status" value="1"/>
</dbReference>
<dbReference type="SUPFAM" id="SSF48557">
    <property type="entry name" value="L-aspartase-like"/>
    <property type="match status" value="1"/>
</dbReference>
<dbReference type="FunFam" id="1.20.200.10:FF:000001">
    <property type="entry name" value="Fumarate hydratase, mitochondrial"/>
    <property type="match status" value="1"/>
</dbReference>
<dbReference type="AlphaFoldDB" id="A0A2V3WHP2"/>
<proteinExistence type="inferred from homology"/>
<dbReference type="UniPathway" id="UPA00223">
    <property type="reaction ID" value="UER01007"/>
</dbReference>
<comment type="catalytic activity">
    <reaction evidence="1">
        <text>L-aspartate = fumarate + NH4(+)</text>
        <dbReference type="Rhea" id="RHEA:16601"/>
        <dbReference type="ChEBI" id="CHEBI:28938"/>
        <dbReference type="ChEBI" id="CHEBI:29806"/>
        <dbReference type="ChEBI" id="CHEBI:29991"/>
        <dbReference type="EC" id="4.3.1.1"/>
    </reaction>
</comment>
<dbReference type="PROSITE" id="PS00163">
    <property type="entry name" value="FUMARATE_LYASES"/>
    <property type="match status" value="1"/>
</dbReference>
<dbReference type="CDD" id="cd01362">
    <property type="entry name" value="Fumarase_classII"/>
    <property type="match status" value="1"/>
</dbReference>
<dbReference type="InterPro" id="IPR018951">
    <property type="entry name" value="Fumarase_C_C"/>
</dbReference>
<keyword evidence="9" id="KW-1185">Reference proteome</keyword>
<dbReference type="Gene3D" id="1.10.275.10">
    <property type="entry name" value="Fumarase/aspartase (N-terminal domain)"/>
    <property type="match status" value="1"/>
</dbReference>
<evidence type="ECO:0000256" key="5">
    <source>
        <dbReference type="HAMAP-Rule" id="MF_00743"/>
    </source>
</evidence>
<evidence type="ECO:0000256" key="2">
    <source>
        <dbReference type="ARBA" id="ARBA00009084"/>
    </source>
</evidence>
<feature type="domain" description="Fumarase C C-terminal" evidence="7">
    <location>
        <begin position="399"/>
        <end position="451"/>
    </location>
</feature>
<comment type="similarity">
    <text evidence="2 5">Belongs to the class-II fumarase/aspartase family. Fumarase subfamily.</text>
</comment>
<keyword evidence="4 5" id="KW-0456">Lyase</keyword>
<comment type="catalytic activity">
    <reaction evidence="5">
        <text>(S)-malate = fumarate + H2O</text>
        <dbReference type="Rhea" id="RHEA:12460"/>
        <dbReference type="ChEBI" id="CHEBI:15377"/>
        <dbReference type="ChEBI" id="CHEBI:15589"/>
        <dbReference type="ChEBI" id="CHEBI:29806"/>
        <dbReference type="EC" id="4.2.1.2"/>
    </reaction>
</comment>
<dbReference type="Pfam" id="PF10415">
    <property type="entry name" value="FumaraseC_C"/>
    <property type="match status" value="1"/>
</dbReference>
<dbReference type="EMBL" id="QJJR01000001">
    <property type="protein sequence ID" value="PXW93061.1"/>
    <property type="molecule type" value="Genomic_DNA"/>
</dbReference>
<dbReference type="InterPro" id="IPR020557">
    <property type="entry name" value="Fumarate_lyase_CS"/>
</dbReference>
<reference evidence="8 9" key="1">
    <citation type="submission" date="2018-05" db="EMBL/GenBank/DDBJ databases">
        <title>Genomic Encyclopedia of Type Strains, Phase IV (KMG-IV): sequencing the most valuable type-strain genomes for metagenomic binning, comparative biology and taxonomic classification.</title>
        <authorList>
            <person name="Goeker M."/>
        </authorList>
    </citation>
    <scope>NUCLEOTIDE SEQUENCE [LARGE SCALE GENOMIC DNA]</scope>
    <source>
        <strain evidence="8 9">DSM 22440</strain>
    </source>
</reference>
<feature type="binding site" evidence="5">
    <location>
        <begin position="130"/>
        <end position="132"/>
    </location>
    <ligand>
        <name>substrate</name>
    </ligand>
</feature>
<dbReference type="GO" id="GO:0005737">
    <property type="term" value="C:cytoplasm"/>
    <property type="evidence" value="ECO:0007669"/>
    <property type="project" value="UniProtKB-SubCell"/>
</dbReference>
<feature type="binding site" evidence="5">
    <location>
        <position position="178"/>
    </location>
    <ligand>
        <name>substrate</name>
    </ligand>
</feature>
<dbReference type="Proteomes" id="UP000247922">
    <property type="component" value="Unassembled WGS sequence"/>
</dbReference>
<gene>
    <name evidence="5" type="primary">fumC</name>
    <name evidence="8" type="ORF">DES38_101142</name>
</gene>
<dbReference type="EC" id="4.2.1.2" evidence="5"/>
<evidence type="ECO:0000259" key="6">
    <source>
        <dbReference type="Pfam" id="PF00206"/>
    </source>
</evidence>
<feature type="binding site" evidence="5">
    <location>
        <position position="310"/>
    </location>
    <ligand>
        <name>substrate</name>
    </ligand>
</feature>
<dbReference type="InterPro" id="IPR022761">
    <property type="entry name" value="Fumarate_lyase_N"/>
</dbReference>